<comment type="catalytic activity">
    <reaction evidence="1">
        <text>S-ubiquitinyl-[E2 ubiquitin-conjugating enzyme]-L-cysteine + [acceptor protein]-L-lysine = [E2 ubiquitin-conjugating enzyme]-L-cysteine + N(6)-ubiquitinyl-[acceptor protein]-L-lysine.</text>
        <dbReference type="EC" id="2.3.2.27"/>
    </reaction>
</comment>
<evidence type="ECO:0000256" key="11">
    <source>
        <dbReference type="ARBA" id="ARBA00023136"/>
    </source>
</evidence>
<proteinExistence type="predicted"/>
<dbReference type="GO" id="GO:0016567">
    <property type="term" value="P:protein ubiquitination"/>
    <property type="evidence" value="ECO:0007669"/>
    <property type="project" value="TreeGrafter"/>
</dbReference>
<reference evidence="14" key="1">
    <citation type="submission" date="2018-05" db="EMBL/GenBank/DDBJ databases">
        <authorList>
            <person name="Lanie J.A."/>
            <person name="Ng W.-L."/>
            <person name="Kazmierczak K.M."/>
            <person name="Andrzejewski T.M."/>
            <person name="Davidsen T.M."/>
            <person name="Wayne K.J."/>
            <person name="Tettelin H."/>
            <person name="Glass J.I."/>
            <person name="Rusch D."/>
            <person name="Podicherti R."/>
            <person name="Tsui H.-C.T."/>
            <person name="Winkler M.E."/>
        </authorList>
    </citation>
    <scope>NUCLEOTIDE SEQUENCE</scope>
</reference>
<keyword evidence="6" id="KW-0479">Metal-binding</keyword>
<dbReference type="GO" id="GO:0006511">
    <property type="term" value="P:ubiquitin-dependent protein catabolic process"/>
    <property type="evidence" value="ECO:0007669"/>
    <property type="project" value="TreeGrafter"/>
</dbReference>
<keyword evidence="9" id="KW-0862">Zinc</keyword>
<feature type="transmembrane region" description="Helical" evidence="12">
    <location>
        <begin position="68"/>
        <end position="90"/>
    </location>
</feature>
<feature type="domain" description="RING-type" evidence="13">
    <location>
        <begin position="127"/>
        <end position="168"/>
    </location>
</feature>
<comment type="subcellular location">
    <subcellularLocation>
        <location evidence="2">Membrane</location>
        <topology evidence="2">Multi-pass membrane protein</topology>
    </subcellularLocation>
</comment>
<evidence type="ECO:0000256" key="4">
    <source>
        <dbReference type="ARBA" id="ARBA00022679"/>
    </source>
</evidence>
<evidence type="ECO:0000256" key="7">
    <source>
        <dbReference type="ARBA" id="ARBA00022771"/>
    </source>
</evidence>
<gene>
    <name evidence="14" type="ORF">METZ01_LOCUS84060</name>
</gene>
<dbReference type="SMART" id="SM00184">
    <property type="entry name" value="RING"/>
    <property type="match status" value="1"/>
</dbReference>
<evidence type="ECO:0000313" key="14">
    <source>
        <dbReference type="EMBL" id="SVA31206.1"/>
    </source>
</evidence>
<evidence type="ECO:0000256" key="3">
    <source>
        <dbReference type="ARBA" id="ARBA00012483"/>
    </source>
</evidence>
<dbReference type="Gene3D" id="3.30.40.10">
    <property type="entry name" value="Zinc/RING finger domain, C3HC4 (zinc finger)"/>
    <property type="match status" value="1"/>
</dbReference>
<dbReference type="PANTHER" id="PTHR45977:SF4">
    <property type="entry name" value="RING-TYPE DOMAIN-CONTAINING PROTEIN"/>
    <property type="match status" value="1"/>
</dbReference>
<keyword evidence="10 12" id="KW-1133">Transmembrane helix</keyword>
<dbReference type="InterPro" id="IPR001841">
    <property type="entry name" value="Znf_RING"/>
</dbReference>
<organism evidence="14">
    <name type="scientific">marine metagenome</name>
    <dbReference type="NCBI Taxonomy" id="408172"/>
    <lineage>
        <taxon>unclassified sequences</taxon>
        <taxon>metagenomes</taxon>
        <taxon>ecological metagenomes</taxon>
    </lineage>
</organism>
<evidence type="ECO:0000256" key="10">
    <source>
        <dbReference type="ARBA" id="ARBA00022989"/>
    </source>
</evidence>
<feature type="transmembrane region" description="Helical" evidence="12">
    <location>
        <begin position="45"/>
        <end position="62"/>
    </location>
</feature>
<dbReference type="SUPFAM" id="SSF57850">
    <property type="entry name" value="RING/U-box"/>
    <property type="match status" value="1"/>
</dbReference>
<evidence type="ECO:0000256" key="2">
    <source>
        <dbReference type="ARBA" id="ARBA00004141"/>
    </source>
</evidence>
<name>A0A381UST8_9ZZZZ</name>
<keyword evidence="7" id="KW-0863">Zinc-finger</keyword>
<evidence type="ECO:0000256" key="5">
    <source>
        <dbReference type="ARBA" id="ARBA00022692"/>
    </source>
</evidence>
<dbReference type="EC" id="2.3.2.27" evidence="3"/>
<dbReference type="InterPro" id="IPR013083">
    <property type="entry name" value="Znf_RING/FYVE/PHD"/>
</dbReference>
<protein>
    <recommendedName>
        <fullName evidence="3">RING-type E3 ubiquitin transferase</fullName>
        <ecNumber evidence="3">2.3.2.27</ecNumber>
    </recommendedName>
</protein>
<dbReference type="GO" id="GO:0008270">
    <property type="term" value="F:zinc ion binding"/>
    <property type="evidence" value="ECO:0007669"/>
    <property type="project" value="UniProtKB-KW"/>
</dbReference>
<evidence type="ECO:0000256" key="9">
    <source>
        <dbReference type="ARBA" id="ARBA00022833"/>
    </source>
</evidence>
<dbReference type="AlphaFoldDB" id="A0A381UST8"/>
<dbReference type="PANTHER" id="PTHR45977">
    <property type="entry name" value="TARGET OF ERK KINASE MPK-1"/>
    <property type="match status" value="1"/>
</dbReference>
<dbReference type="Pfam" id="PF13639">
    <property type="entry name" value="zf-RING_2"/>
    <property type="match status" value="1"/>
</dbReference>
<sequence>MNNINIISVETTMNMYRENLINNNDSEESNNSCCLYKCFIFIRRYIIIFILLVLVDLSFYIYDKYPPYSEYLALGGIGILPMILLFYLCIMENRNLSNERKRREELIDVILGNNVLTIEDDIQHIRCSICLKDIEVGDTYTSLKCDHMFHTDCIRTWFCIKTNCPLCRERA</sequence>
<keyword evidence="8" id="KW-0833">Ubl conjugation pathway</keyword>
<keyword evidence="11 12" id="KW-0472">Membrane</keyword>
<keyword evidence="5 12" id="KW-0812">Transmembrane</keyword>
<evidence type="ECO:0000259" key="13">
    <source>
        <dbReference type="PROSITE" id="PS50089"/>
    </source>
</evidence>
<keyword evidence="4" id="KW-0808">Transferase</keyword>
<accession>A0A381UST8</accession>
<evidence type="ECO:0000256" key="1">
    <source>
        <dbReference type="ARBA" id="ARBA00000900"/>
    </source>
</evidence>
<evidence type="ECO:0000256" key="6">
    <source>
        <dbReference type="ARBA" id="ARBA00022723"/>
    </source>
</evidence>
<dbReference type="GO" id="GO:0016020">
    <property type="term" value="C:membrane"/>
    <property type="evidence" value="ECO:0007669"/>
    <property type="project" value="UniProtKB-SubCell"/>
</dbReference>
<evidence type="ECO:0000256" key="8">
    <source>
        <dbReference type="ARBA" id="ARBA00022786"/>
    </source>
</evidence>
<dbReference type="EMBL" id="UINC01007063">
    <property type="protein sequence ID" value="SVA31206.1"/>
    <property type="molecule type" value="Genomic_DNA"/>
</dbReference>
<dbReference type="GO" id="GO:0061630">
    <property type="term" value="F:ubiquitin protein ligase activity"/>
    <property type="evidence" value="ECO:0007669"/>
    <property type="project" value="UniProtKB-EC"/>
</dbReference>
<dbReference type="PROSITE" id="PS50089">
    <property type="entry name" value="ZF_RING_2"/>
    <property type="match status" value="1"/>
</dbReference>
<evidence type="ECO:0000256" key="12">
    <source>
        <dbReference type="SAM" id="Phobius"/>
    </source>
</evidence>